<evidence type="ECO:0000256" key="12">
    <source>
        <dbReference type="SAM" id="Phobius"/>
    </source>
</evidence>
<evidence type="ECO:0000256" key="2">
    <source>
        <dbReference type="ARBA" id="ARBA00009765"/>
    </source>
</evidence>
<evidence type="ECO:0000313" key="14">
    <source>
        <dbReference type="Proteomes" id="UP000824125"/>
    </source>
</evidence>
<dbReference type="InterPro" id="IPR045861">
    <property type="entry name" value="CorA_cytoplasmic_dom"/>
</dbReference>
<keyword evidence="9 12" id="KW-0472">Membrane</keyword>
<evidence type="ECO:0000256" key="4">
    <source>
        <dbReference type="ARBA" id="ARBA00022475"/>
    </source>
</evidence>
<dbReference type="Gene3D" id="1.20.58.340">
    <property type="entry name" value="Magnesium transport protein CorA, transmembrane region"/>
    <property type="match status" value="2"/>
</dbReference>
<gene>
    <name evidence="13" type="ORF">IAD23_03090</name>
</gene>
<protein>
    <recommendedName>
        <fullName evidence="15">Magnesium transporter CorA</fullName>
    </recommendedName>
</protein>
<dbReference type="SUPFAM" id="SSF144083">
    <property type="entry name" value="Magnesium transport protein CorA, transmembrane region"/>
    <property type="match status" value="1"/>
</dbReference>
<keyword evidence="5 12" id="KW-0812">Transmembrane</keyword>
<dbReference type="Proteomes" id="UP000824125">
    <property type="component" value="Unassembled WGS sequence"/>
</dbReference>
<keyword evidence="6" id="KW-0460">Magnesium</keyword>
<dbReference type="InterPro" id="IPR002523">
    <property type="entry name" value="MgTranspt_CorA/ZnTranspt_ZntB"/>
</dbReference>
<proteinExistence type="inferred from homology"/>
<comment type="similarity">
    <text evidence="2">Belongs to the CorA metal ion transporter (MIT) (TC 1.A.35) family.</text>
</comment>
<reference evidence="13" key="1">
    <citation type="submission" date="2020-10" db="EMBL/GenBank/DDBJ databases">
        <authorList>
            <person name="Gilroy R."/>
        </authorList>
    </citation>
    <scope>NUCLEOTIDE SEQUENCE</scope>
    <source>
        <strain evidence="13">CHK176-6737</strain>
    </source>
</reference>
<dbReference type="InterPro" id="IPR045863">
    <property type="entry name" value="CorA_TM1_TM2"/>
</dbReference>
<dbReference type="SUPFAM" id="SSF143865">
    <property type="entry name" value="CorA soluble domain-like"/>
    <property type="match status" value="1"/>
</dbReference>
<comment type="function">
    <text evidence="11">Mediates influx of magnesium ions. Alternates between open and closed states. Activated by low cytoplasmic Mg(2+) levels. Inactive when cytoplasmic Mg(2+) levels are high.</text>
</comment>
<keyword evidence="8" id="KW-0406">Ion transport</keyword>
<dbReference type="Pfam" id="PF01544">
    <property type="entry name" value="CorA"/>
    <property type="match status" value="1"/>
</dbReference>
<evidence type="ECO:0000256" key="10">
    <source>
        <dbReference type="ARBA" id="ARBA00034269"/>
    </source>
</evidence>
<evidence type="ECO:0008006" key="15">
    <source>
        <dbReference type="Google" id="ProtNLM"/>
    </source>
</evidence>
<keyword evidence="4" id="KW-1003">Cell membrane</keyword>
<dbReference type="GO" id="GO:0050897">
    <property type="term" value="F:cobalt ion binding"/>
    <property type="evidence" value="ECO:0007669"/>
    <property type="project" value="TreeGrafter"/>
</dbReference>
<evidence type="ECO:0000256" key="7">
    <source>
        <dbReference type="ARBA" id="ARBA00022989"/>
    </source>
</evidence>
<evidence type="ECO:0000256" key="9">
    <source>
        <dbReference type="ARBA" id="ARBA00023136"/>
    </source>
</evidence>
<evidence type="ECO:0000256" key="6">
    <source>
        <dbReference type="ARBA" id="ARBA00022842"/>
    </source>
</evidence>
<evidence type="ECO:0000256" key="3">
    <source>
        <dbReference type="ARBA" id="ARBA00022448"/>
    </source>
</evidence>
<dbReference type="PANTHER" id="PTHR46494:SF1">
    <property type="entry name" value="CORA FAMILY METAL ION TRANSPORTER (EUROFUNG)"/>
    <property type="match status" value="1"/>
</dbReference>
<dbReference type="GO" id="GO:0015095">
    <property type="term" value="F:magnesium ion transmembrane transporter activity"/>
    <property type="evidence" value="ECO:0007669"/>
    <property type="project" value="TreeGrafter"/>
</dbReference>
<feature type="transmembrane region" description="Helical" evidence="12">
    <location>
        <begin position="282"/>
        <end position="302"/>
    </location>
</feature>
<keyword evidence="3" id="KW-0813">Transport</keyword>
<comment type="caution">
    <text evidence="13">The sequence shown here is derived from an EMBL/GenBank/DDBJ whole genome shotgun (WGS) entry which is preliminary data.</text>
</comment>
<comment type="catalytic activity">
    <reaction evidence="10">
        <text>Mg(2+)(in) = Mg(2+)(out)</text>
        <dbReference type="Rhea" id="RHEA:29827"/>
        <dbReference type="ChEBI" id="CHEBI:18420"/>
    </reaction>
</comment>
<dbReference type="FunFam" id="1.20.58.340:FF:000004">
    <property type="entry name" value="Magnesium transport protein CorA"/>
    <property type="match status" value="1"/>
</dbReference>
<evidence type="ECO:0000313" key="13">
    <source>
        <dbReference type="EMBL" id="HIU68929.1"/>
    </source>
</evidence>
<dbReference type="AlphaFoldDB" id="A0A9D1SNA9"/>
<dbReference type="GO" id="GO:0005886">
    <property type="term" value="C:plasma membrane"/>
    <property type="evidence" value="ECO:0007669"/>
    <property type="project" value="UniProtKB-SubCell"/>
</dbReference>
<accession>A0A9D1SNA9</accession>
<dbReference type="CDD" id="cd12826">
    <property type="entry name" value="EcCorA_ZntB-like_u1"/>
    <property type="match status" value="1"/>
</dbReference>
<dbReference type="EMBL" id="DVNM01000016">
    <property type="protein sequence ID" value="HIU68929.1"/>
    <property type="molecule type" value="Genomic_DNA"/>
</dbReference>
<feature type="transmembrane region" description="Helical" evidence="12">
    <location>
        <begin position="250"/>
        <end position="270"/>
    </location>
</feature>
<name>A0A9D1SNA9_9FIRM</name>
<dbReference type="GO" id="GO:0015087">
    <property type="term" value="F:cobalt ion transmembrane transporter activity"/>
    <property type="evidence" value="ECO:0007669"/>
    <property type="project" value="TreeGrafter"/>
</dbReference>
<sequence length="308" mass="35954">MFRNDVKKIDPAQIDPDCICTGYIKSEQLEDVFARLKFPKSSIDVGCIEKKYFRTKVEVYDDYTYIAMRIKQEVSTVGASDCIALYIRKNFMLVVDVFDEDNSTKEKYKQALEHFQAPNITLEKLIYSFLNSLIDGHSDELSDMEMQISKLEEYVLKERAGKNFNLDLHRMKKEMLVLRNYYAQLIDVGETLQENENALFPQADLRYFKIFTDKADRLRDKVKLLNDSLIQLGEVYKSALDQKTSDLTRLFTVLTGIFLPLNVIVGWYGMNFENMPELHWKYGYLACVTVSAVIVLILTLVFKRKKWL</sequence>
<organism evidence="13 14">
    <name type="scientific">Candidatus Scybalenecus merdavium</name>
    <dbReference type="NCBI Taxonomy" id="2840939"/>
    <lineage>
        <taxon>Bacteria</taxon>
        <taxon>Bacillati</taxon>
        <taxon>Bacillota</taxon>
        <taxon>Clostridia</taxon>
        <taxon>Eubacteriales</taxon>
        <taxon>Oscillospiraceae</taxon>
        <taxon>Oscillospiraceae incertae sedis</taxon>
        <taxon>Candidatus Scybalenecus</taxon>
    </lineage>
</organism>
<dbReference type="PANTHER" id="PTHR46494">
    <property type="entry name" value="CORA FAMILY METAL ION TRANSPORTER (EUROFUNG)"/>
    <property type="match status" value="1"/>
</dbReference>
<evidence type="ECO:0000256" key="8">
    <source>
        <dbReference type="ARBA" id="ARBA00023065"/>
    </source>
</evidence>
<comment type="subcellular location">
    <subcellularLocation>
        <location evidence="1">Cell membrane</location>
        <topology evidence="1">Multi-pass membrane protein</topology>
    </subcellularLocation>
</comment>
<keyword evidence="7 12" id="KW-1133">Transmembrane helix</keyword>
<evidence type="ECO:0000256" key="11">
    <source>
        <dbReference type="ARBA" id="ARBA00045497"/>
    </source>
</evidence>
<dbReference type="GO" id="GO:0000287">
    <property type="term" value="F:magnesium ion binding"/>
    <property type="evidence" value="ECO:0007669"/>
    <property type="project" value="TreeGrafter"/>
</dbReference>
<evidence type="ECO:0000256" key="5">
    <source>
        <dbReference type="ARBA" id="ARBA00022692"/>
    </source>
</evidence>
<evidence type="ECO:0000256" key="1">
    <source>
        <dbReference type="ARBA" id="ARBA00004651"/>
    </source>
</evidence>
<reference evidence="13" key="2">
    <citation type="journal article" date="2021" name="PeerJ">
        <title>Extensive microbial diversity within the chicken gut microbiome revealed by metagenomics and culture.</title>
        <authorList>
            <person name="Gilroy R."/>
            <person name="Ravi A."/>
            <person name="Getino M."/>
            <person name="Pursley I."/>
            <person name="Horton D.L."/>
            <person name="Alikhan N.F."/>
            <person name="Baker D."/>
            <person name="Gharbi K."/>
            <person name="Hall N."/>
            <person name="Watson M."/>
            <person name="Adriaenssens E.M."/>
            <person name="Foster-Nyarko E."/>
            <person name="Jarju S."/>
            <person name="Secka A."/>
            <person name="Antonio M."/>
            <person name="Oren A."/>
            <person name="Chaudhuri R.R."/>
            <person name="La Ragione R."/>
            <person name="Hildebrand F."/>
            <person name="Pallen M.J."/>
        </authorList>
    </citation>
    <scope>NUCLEOTIDE SEQUENCE</scope>
    <source>
        <strain evidence="13">CHK176-6737</strain>
    </source>
</reference>